<sequence length="143" mass="16829">MLIRGIKQYQLNGYSVNKPLEGLLPYLFFLNRSFNIALKFEFFFFYVRKTFFSMFLTVISNFTSLDFSLVTISYISSLTISGTIFKKNSWFSYSFCLGGSVISKFFSSPTILKHLTSPIFFLAKFQRSFVQYQFKISFQNTRR</sequence>
<accession>A0A8D8UFN6</accession>
<protein>
    <submittedName>
        <fullName evidence="2">Uncharacterized protein</fullName>
    </submittedName>
</protein>
<reference evidence="2" key="1">
    <citation type="submission" date="2021-05" db="EMBL/GenBank/DDBJ databases">
        <authorList>
            <person name="Alioto T."/>
            <person name="Alioto T."/>
            <person name="Gomez Garrido J."/>
        </authorList>
    </citation>
    <scope>NUCLEOTIDE SEQUENCE</scope>
</reference>
<keyword evidence="1" id="KW-0472">Membrane</keyword>
<evidence type="ECO:0000313" key="2">
    <source>
        <dbReference type="EMBL" id="CAG6706266.1"/>
    </source>
</evidence>
<feature type="transmembrane region" description="Helical" evidence="1">
    <location>
        <begin position="54"/>
        <end position="75"/>
    </location>
</feature>
<feature type="transmembrane region" description="Helical" evidence="1">
    <location>
        <begin position="90"/>
        <end position="107"/>
    </location>
</feature>
<name>A0A8D8UFN6_9HEMI</name>
<dbReference type="EMBL" id="HBUF01343111">
    <property type="protein sequence ID" value="CAG6706266.1"/>
    <property type="molecule type" value="Transcribed_RNA"/>
</dbReference>
<organism evidence="2">
    <name type="scientific">Cacopsylla melanoneura</name>
    <dbReference type="NCBI Taxonomy" id="428564"/>
    <lineage>
        <taxon>Eukaryota</taxon>
        <taxon>Metazoa</taxon>
        <taxon>Ecdysozoa</taxon>
        <taxon>Arthropoda</taxon>
        <taxon>Hexapoda</taxon>
        <taxon>Insecta</taxon>
        <taxon>Pterygota</taxon>
        <taxon>Neoptera</taxon>
        <taxon>Paraneoptera</taxon>
        <taxon>Hemiptera</taxon>
        <taxon>Sternorrhyncha</taxon>
        <taxon>Psylloidea</taxon>
        <taxon>Psyllidae</taxon>
        <taxon>Psyllinae</taxon>
        <taxon>Cacopsylla</taxon>
    </lineage>
</organism>
<keyword evidence="1" id="KW-1133">Transmembrane helix</keyword>
<evidence type="ECO:0000256" key="1">
    <source>
        <dbReference type="SAM" id="Phobius"/>
    </source>
</evidence>
<dbReference type="AlphaFoldDB" id="A0A8D8UFN6"/>
<keyword evidence="1" id="KW-0812">Transmembrane</keyword>
<proteinExistence type="predicted"/>